<dbReference type="Proteomes" id="UP000642748">
    <property type="component" value="Unassembled WGS sequence"/>
</dbReference>
<comment type="caution">
    <text evidence="2">The sequence shown here is derived from an EMBL/GenBank/DDBJ whole genome shotgun (WGS) entry which is preliminary data.</text>
</comment>
<gene>
    <name evidence="2" type="ORF">Raf01_87100</name>
</gene>
<dbReference type="AlphaFoldDB" id="A0A8J3R124"/>
<keyword evidence="3" id="KW-1185">Reference proteome</keyword>
<dbReference type="RefSeq" id="WP_203923968.1">
    <property type="nucleotide sequence ID" value="NZ_BONZ01000100.1"/>
</dbReference>
<feature type="transmembrane region" description="Helical" evidence="1">
    <location>
        <begin position="35"/>
        <end position="56"/>
    </location>
</feature>
<reference evidence="2" key="1">
    <citation type="submission" date="2021-01" db="EMBL/GenBank/DDBJ databases">
        <title>Whole genome shotgun sequence of Rugosimonospora africana NBRC 104875.</title>
        <authorList>
            <person name="Komaki H."/>
            <person name="Tamura T."/>
        </authorList>
    </citation>
    <scope>NUCLEOTIDE SEQUENCE</scope>
    <source>
        <strain evidence="2">NBRC 104875</strain>
    </source>
</reference>
<feature type="transmembrane region" description="Helical" evidence="1">
    <location>
        <begin position="68"/>
        <end position="88"/>
    </location>
</feature>
<keyword evidence="1" id="KW-0812">Transmembrane</keyword>
<feature type="transmembrane region" description="Helical" evidence="1">
    <location>
        <begin position="135"/>
        <end position="157"/>
    </location>
</feature>
<feature type="transmembrane region" description="Helical" evidence="1">
    <location>
        <begin position="186"/>
        <end position="205"/>
    </location>
</feature>
<keyword evidence="1" id="KW-1133">Transmembrane helix</keyword>
<evidence type="ECO:0000256" key="1">
    <source>
        <dbReference type="SAM" id="Phobius"/>
    </source>
</evidence>
<proteinExistence type="predicted"/>
<evidence type="ECO:0000313" key="3">
    <source>
        <dbReference type="Proteomes" id="UP000642748"/>
    </source>
</evidence>
<name>A0A8J3R124_9ACTN</name>
<sequence length="211" mass="22569">MGDDEAAPVSAAESLKLIEAQRDAAVRSLRPDPRFIYWPWGLAWLVGFGLLFLRHGPHEQIRVSMPDTLPLATLFALMIIALLVSGVAGARANRQISGDSSVRGLRYGLSWLAGFAGNAVVCAHFSKLLPAPEVGLLWAATSVGLVGVLYLTGSAVWQSRDLFVLGIWLTISNIVGVLAGPGWHSLVISVAGGGGLLVAGFAEWLRWRHHT</sequence>
<keyword evidence="1" id="KW-0472">Membrane</keyword>
<feature type="transmembrane region" description="Helical" evidence="1">
    <location>
        <begin position="109"/>
        <end position="129"/>
    </location>
</feature>
<protein>
    <submittedName>
        <fullName evidence="2">Uncharacterized protein</fullName>
    </submittedName>
</protein>
<organism evidence="2 3">
    <name type="scientific">Rugosimonospora africana</name>
    <dbReference type="NCBI Taxonomy" id="556532"/>
    <lineage>
        <taxon>Bacteria</taxon>
        <taxon>Bacillati</taxon>
        <taxon>Actinomycetota</taxon>
        <taxon>Actinomycetes</taxon>
        <taxon>Micromonosporales</taxon>
        <taxon>Micromonosporaceae</taxon>
        <taxon>Rugosimonospora</taxon>
    </lineage>
</organism>
<feature type="transmembrane region" description="Helical" evidence="1">
    <location>
        <begin position="162"/>
        <end position="180"/>
    </location>
</feature>
<evidence type="ECO:0000313" key="2">
    <source>
        <dbReference type="EMBL" id="GIH20538.1"/>
    </source>
</evidence>
<dbReference type="EMBL" id="BONZ01000100">
    <property type="protein sequence ID" value="GIH20538.1"/>
    <property type="molecule type" value="Genomic_DNA"/>
</dbReference>
<accession>A0A8J3R124</accession>